<proteinExistence type="inferred from homology"/>
<feature type="binding site" evidence="6">
    <location>
        <position position="92"/>
    </location>
    <ligand>
        <name>Fe cation</name>
        <dbReference type="ChEBI" id="CHEBI:24875"/>
    </ligand>
</feature>
<evidence type="ECO:0000313" key="8">
    <source>
        <dbReference type="Proteomes" id="UP000469421"/>
    </source>
</evidence>
<comment type="cofactor">
    <cofactor evidence="6">
        <name>Fe(2+)</name>
        <dbReference type="ChEBI" id="CHEBI:29033"/>
    </cofactor>
    <text evidence="6">Binds 1 Fe(2+) ion.</text>
</comment>
<feature type="binding site" evidence="6">
    <location>
        <position position="134"/>
    </location>
    <ligand>
        <name>Fe cation</name>
        <dbReference type="ChEBI" id="CHEBI:24875"/>
    </ligand>
</feature>
<evidence type="ECO:0000313" key="7">
    <source>
        <dbReference type="EMBL" id="MQX52302.1"/>
    </source>
</evidence>
<dbReference type="InterPro" id="IPR023635">
    <property type="entry name" value="Peptide_deformylase"/>
</dbReference>
<dbReference type="PANTHER" id="PTHR10458:SF21">
    <property type="entry name" value="PEPTIDE DEFORMYLASE"/>
    <property type="match status" value="1"/>
</dbReference>
<gene>
    <name evidence="6" type="primary">def</name>
    <name evidence="7" type="ORF">GFN93_03515</name>
</gene>
<dbReference type="PIRSF" id="PIRSF004749">
    <property type="entry name" value="Pep_def"/>
    <property type="match status" value="1"/>
</dbReference>
<accession>A0A6N7LQJ3</accession>
<dbReference type="NCBIfam" id="NF001159">
    <property type="entry name" value="PRK00150.1-3"/>
    <property type="match status" value="1"/>
</dbReference>
<feature type="binding site" evidence="6">
    <location>
        <position position="138"/>
    </location>
    <ligand>
        <name>Fe cation</name>
        <dbReference type="ChEBI" id="CHEBI:24875"/>
    </ligand>
</feature>
<dbReference type="RefSeq" id="WP_153499024.1">
    <property type="nucleotide sequence ID" value="NZ_JBMZXE010000044.1"/>
</dbReference>
<dbReference type="Proteomes" id="UP000469421">
    <property type="component" value="Unassembled WGS sequence"/>
</dbReference>
<evidence type="ECO:0000256" key="1">
    <source>
        <dbReference type="ARBA" id="ARBA00010759"/>
    </source>
</evidence>
<evidence type="ECO:0000256" key="4">
    <source>
        <dbReference type="ARBA" id="ARBA00022917"/>
    </source>
</evidence>
<feature type="active site" evidence="6">
    <location>
        <position position="135"/>
    </location>
</feature>
<dbReference type="AlphaFoldDB" id="A0A6N7LQJ3"/>
<dbReference type="InterPro" id="IPR036821">
    <property type="entry name" value="Peptide_deformylase_sf"/>
</dbReference>
<organism evidence="7 8">
    <name type="scientific">Alcanivorax sediminis</name>
    <dbReference type="NCBI Taxonomy" id="2663008"/>
    <lineage>
        <taxon>Bacteria</taxon>
        <taxon>Pseudomonadati</taxon>
        <taxon>Pseudomonadota</taxon>
        <taxon>Gammaproteobacteria</taxon>
        <taxon>Oceanospirillales</taxon>
        <taxon>Alcanivoracaceae</taxon>
        <taxon>Alcanivorax</taxon>
    </lineage>
</organism>
<name>A0A6N7LQJ3_9GAMM</name>
<evidence type="ECO:0000256" key="6">
    <source>
        <dbReference type="HAMAP-Rule" id="MF_00163"/>
    </source>
</evidence>
<dbReference type="FunFam" id="3.90.45.10:FF:000001">
    <property type="entry name" value="Peptide deformylase"/>
    <property type="match status" value="1"/>
</dbReference>
<keyword evidence="4 6" id="KW-0648">Protein biosynthesis</keyword>
<keyword evidence="3 6" id="KW-0378">Hydrolase</keyword>
<dbReference type="NCBIfam" id="TIGR00079">
    <property type="entry name" value="pept_deformyl"/>
    <property type="match status" value="1"/>
</dbReference>
<keyword evidence="5 6" id="KW-0408">Iron</keyword>
<dbReference type="EC" id="3.5.1.88" evidence="6"/>
<dbReference type="HAMAP" id="MF_00163">
    <property type="entry name" value="Pep_deformylase"/>
    <property type="match status" value="1"/>
</dbReference>
<dbReference type="PRINTS" id="PR01576">
    <property type="entry name" value="PDEFORMYLASE"/>
</dbReference>
<keyword evidence="8" id="KW-1185">Reference proteome</keyword>
<comment type="catalytic activity">
    <reaction evidence="6">
        <text>N-terminal N-formyl-L-methionyl-[peptide] + H2O = N-terminal L-methionyl-[peptide] + formate</text>
        <dbReference type="Rhea" id="RHEA:24420"/>
        <dbReference type="Rhea" id="RHEA-COMP:10639"/>
        <dbReference type="Rhea" id="RHEA-COMP:10640"/>
        <dbReference type="ChEBI" id="CHEBI:15377"/>
        <dbReference type="ChEBI" id="CHEBI:15740"/>
        <dbReference type="ChEBI" id="CHEBI:49298"/>
        <dbReference type="ChEBI" id="CHEBI:64731"/>
        <dbReference type="EC" id="3.5.1.88"/>
    </reaction>
</comment>
<dbReference type="SUPFAM" id="SSF56420">
    <property type="entry name" value="Peptide deformylase"/>
    <property type="match status" value="1"/>
</dbReference>
<reference evidence="7 8" key="1">
    <citation type="submission" date="2019-10" db="EMBL/GenBank/DDBJ databases">
        <title>Alcanivorax sp.PA15-N-34 draft genome sequence.</title>
        <authorList>
            <person name="Liao X."/>
            <person name="Shao Z."/>
        </authorList>
    </citation>
    <scope>NUCLEOTIDE SEQUENCE [LARGE SCALE GENOMIC DNA]</scope>
    <source>
        <strain evidence="7 8">PA15-N-34</strain>
    </source>
</reference>
<dbReference type="Gene3D" id="3.90.45.10">
    <property type="entry name" value="Peptide deformylase"/>
    <property type="match status" value="1"/>
</dbReference>
<sequence>MAKLEILEFPDPRLRTVAKPVEKVDDELRKLIDDMFETMYDAPGIGLAATQVNVHLRLIVMDLSEEKNEPRVFINPEITPLTQELAPYEEGCLSVPGFYEKVKRPARVKIKALDRDGNEFEEEADELLATCIQHEIDHLEGKLFVDYVSRLKRDRIKKKLEKVHRLQG</sequence>
<keyword evidence="2 6" id="KW-0479">Metal-binding</keyword>
<dbReference type="EMBL" id="WIRE01000001">
    <property type="protein sequence ID" value="MQX52302.1"/>
    <property type="molecule type" value="Genomic_DNA"/>
</dbReference>
<dbReference type="GO" id="GO:0046872">
    <property type="term" value="F:metal ion binding"/>
    <property type="evidence" value="ECO:0007669"/>
    <property type="project" value="UniProtKB-KW"/>
</dbReference>
<evidence type="ECO:0000256" key="3">
    <source>
        <dbReference type="ARBA" id="ARBA00022801"/>
    </source>
</evidence>
<dbReference type="CDD" id="cd00487">
    <property type="entry name" value="Pep_deformylase"/>
    <property type="match status" value="1"/>
</dbReference>
<dbReference type="GO" id="GO:0006412">
    <property type="term" value="P:translation"/>
    <property type="evidence" value="ECO:0007669"/>
    <property type="project" value="UniProtKB-UniRule"/>
</dbReference>
<protein>
    <recommendedName>
        <fullName evidence="6">Peptide deformylase</fullName>
        <shortName evidence="6">PDF</shortName>
        <ecNumber evidence="6">3.5.1.88</ecNumber>
    </recommendedName>
    <alternativeName>
        <fullName evidence="6">Polypeptide deformylase</fullName>
    </alternativeName>
</protein>
<comment type="function">
    <text evidence="6">Removes the formyl group from the N-terminal Met of newly synthesized proteins. Requires at least a dipeptide for an efficient rate of reaction. N-terminal L-methionine is a prerequisite for activity but the enzyme has broad specificity at other positions.</text>
</comment>
<dbReference type="PANTHER" id="PTHR10458">
    <property type="entry name" value="PEPTIDE DEFORMYLASE"/>
    <property type="match status" value="1"/>
</dbReference>
<comment type="similarity">
    <text evidence="1 6">Belongs to the polypeptide deformylase family.</text>
</comment>
<evidence type="ECO:0000256" key="2">
    <source>
        <dbReference type="ARBA" id="ARBA00022723"/>
    </source>
</evidence>
<dbReference type="GO" id="GO:0042586">
    <property type="term" value="F:peptide deformylase activity"/>
    <property type="evidence" value="ECO:0007669"/>
    <property type="project" value="UniProtKB-UniRule"/>
</dbReference>
<dbReference type="Pfam" id="PF01327">
    <property type="entry name" value="Pep_deformylase"/>
    <property type="match status" value="1"/>
</dbReference>
<comment type="caution">
    <text evidence="7">The sequence shown here is derived from an EMBL/GenBank/DDBJ whole genome shotgun (WGS) entry which is preliminary data.</text>
</comment>
<evidence type="ECO:0000256" key="5">
    <source>
        <dbReference type="ARBA" id="ARBA00023004"/>
    </source>
</evidence>